<evidence type="ECO:0000313" key="24">
    <source>
        <dbReference type="EMBL" id="OEJ67567.1"/>
    </source>
</evidence>
<keyword evidence="17 19" id="KW-0406">Ion transport</keyword>
<evidence type="ECO:0000256" key="14">
    <source>
        <dbReference type="ARBA" id="ARBA00022989"/>
    </source>
</evidence>
<evidence type="ECO:0000256" key="4">
    <source>
        <dbReference type="ARBA" id="ARBA00022448"/>
    </source>
</evidence>
<dbReference type="OrthoDB" id="9811281at2"/>
<dbReference type="InterPro" id="IPR032858">
    <property type="entry name" value="CcoP_N"/>
</dbReference>
<feature type="domain" description="Cytochrome c" evidence="23">
    <location>
        <begin position="205"/>
        <end position="286"/>
    </location>
</feature>
<evidence type="ECO:0000256" key="16">
    <source>
        <dbReference type="ARBA" id="ARBA00023004"/>
    </source>
</evidence>
<evidence type="ECO:0000256" key="10">
    <source>
        <dbReference type="ARBA" id="ARBA00022723"/>
    </source>
</evidence>
<feature type="binding site" description="axial binding residue" evidence="20">
    <location>
        <position position="127"/>
    </location>
    <ligand>
        <name>heme c</name>
        <dbReference type="ChEBI" id="CHEBI:61717"/>
        <label>1</label>
    </ligand>
    <ligandPart>
        <name>Fe</name>
        <dbReference type="ChEBI" id="CHEBI:18248"/>
    </ligandPart>
</feature>
<evidence type="ECO:0000256" key="20">
    <source>
        <dbReference type="PIRSR" id="PIRSR000006-1"/>
    </source>
</evidence>
<dbReference type="GO" id="GO:0005886">
    <property type="term" value="C:plasma membrane"/>
    <property type="evidence" value="ECO:0007669"/>
    <property type="project" value="UniProtKB-SubCell"/>
</dbReference>
<dbReference type="STRING" id="28181.BEN30_09050"/>
<dbReference type="InterPro" id="IPR036909">
    <property type="entry name" value="Cyt_c-like_dom_sf"/>
</dbReference>
<comment type="cofactor">
    <cofactor evidence="19 21">
        <name>heme c</name>
        <dbReference type="ChEBI" id="CHEBI:61717"/>
    </cofactor>
    <text evidence="19 21">Binds 2 heme C groups per subunit.</text>
</comment>
<keyword evidence="4 19" id="KW-0813">Transport</keyword>
<evidence type="ECO:0000256" key="11">
    <source>
        <dbReference type="ARBA" id="ARBA00022737"/>
    </source>
</evidence>
<dbReference type="Pfam" id="PF14715">
    <property type="entry name" value="FixP_N"/>
    <property type="match status" value="1"/>
</dbReference>
<keyword evidence="9 22" id="KW-0812">Transmembrane</keyword>
<dbReference type="InterPro" id="IPR050597">
    <property type="entry name" value="Cytochrome_c_Oxidase_Subunit"/>
</dbReference>
<dbReference type="PIRSF" id="PIRSF000006">
    <property type="entry name" value="Cbb3-Cox_fixP"/>
    <property type="match status" value="1"/>
</dbReference>
<keyword evidence="12 19" id="KW-0375">Hydrogen ion transport</keyword>
<evidence type="ECO:0000256" key="17">
    <source>
        <dbReference type="ARBA" id="ARBA00023065"/>
    </source>
</evidence>
<dbReference type="Proteomes" id="UP000095347">
    <property type="component" value="Unassembled WGS sequence"/>
</dbReference>
<keyword evidence="10 19" id="KW-0479">Metal-binding</keyword>
<dbReference type="GO" id="GO:1902600">
    <property type="term" value="P:proton transmembrane transport"/>
    <property type="evidence" value="ECO:0007669"/>
    <property type="project" value="UniProtKB-KW"/>
</dbReference>
<proteinExistence type="inferred from homology"/>
<comment type="pathway">
    <text evidence="2 19">Energy metabolism; oxidative phosphorylation.</text>
</comment>
<keyword evidence="6 19" id="KW-0997">Cell inner membrane</keyword>
<evidence type="ECO:0000313" key="25">
    <source>
        <dbReference type="Proteomes" id="UP000095347"/>
    </source>
</evidence>
<evidence type="ECO:0000256" key="22">
    <source>
        <dbReference type="SAM" id="Phobius"/>
    </source>
</evidence>
<keyword evidence="25" id="KW-1185">Reference proteome</keyword>
<dbReference type="PANTHER" id="PTHR33751">
    <property type="entry name" value="CBB3-TYPE CYTOCHROME C OXIDASE SUBUNIT FIXP"/>
    <property type="match status" value="1"/>
</dbReference>
<comment type="subcellular location">
    <subcellularLocation>
        <location evidence="1 19">Cell inner membrane</location>
    </subcellularLocation>
</comment>
<keyword evidence="5 19" id="KW-1003">Cell membrane</keyword>
<dbReference type="SUPFAM" id="SSF46626">
    <property type="entry name" value="Cytochrome c"/>
    <property type="match status" value="2"/>
</dbReference>
<gene>
    <name evidence="24" type="ORF">BEN30_09050</name>
</gene>
<feature type="binding site" description="covalent" evidence="21">
    <location>
        <position position="218"/>
    </location>
    <ligand>
        <name>heme c</name>
        <dbReference type="ChEBI" id="CHEBI:61717"/>
        <label>2</label>
    </ligand>
</feature>
<evidence type="ECO:0000256" key="1">
    <source>
        <dbReference type="ARBA" id="ARBA00004533"/>
    </source>
</evidence>
<evidence type="ECO:0000256" key="21">
    <source>
        <dbReference type="PIRSR" id="PIRSR000006-2"/>
    </source>
</evidence>
<dbReference type="Gene3D" id="6.10.280.130">
    <property type="match status" value="1"/>
</dbReference>
<evidence type="ECO:0000256" key="6">
    <source>
        <dbReference type="ARBA" id="ARBA00022519"/>
    </source>
</evidence>
<evidence type="ECO:0000256" key="19">
    <source>
        <dbReference type="PIRNR" id="PIRNR000006"/>
    </source>
</evidence>
<evidence type="ECO:0000256" key="15">
    <source>
        <dbReference type="ARBA" id="ARBA00023002"/>
    </source>
</evidence>
<dbReference type="UniPathway" id="UPA00705"/>
<dbReference type="EMBL" id="MCGG01000021">
    <property type="protein sequence ID" value="OEJ67567.1"/>
    <property type="molecule type" value="Genomic_DNA"/>
</dbReference>
<dbReference type="GO" id="GO:0016491">
    <property type="term" value="F:oxidoreductase activity"/>
    <property type="evidence" value="ECO:0007669"/>
    <property type="project" value="UniProtKB-KW"/>
</dbReference>
<dbReference type="Pfam" id="PF00034">
    <property type="entry name" value="Cytochrom_C"/>
    <property type="match status" value="1"/>
</dbReference>
<dbReference type="NCBIfam" id="TIGR00782">
    <property type="entry name" value="ccoP"/>
    <property type="match status" value="1"/>
</dbReference>
<feature type="transmembrane region" description="Helical" evidence="22">
    <location>
        <begin position="32"/>
        <end position="51"/>
    </location>
</feature>
<feature type="domain" description="Cytochrome c" evidence="23">
    <location>
        <begin position="110"/>
        <end position="198"/>
    </location>
</feature>
<comment type="caution">
    <text evidence="24">The sequence shown here is derived from an EMBL/GenBank/DDBJ whole genome shotgun (WGS) entry which is preliminary data.</text>
</comment>
<sequence>MANIERDEVSGTDTTGHEWDGIKELNTPLPRWWLWTFYASILFAVVWWVLYPSWPTLNTYWKGTLAYSSRVDLANDLTARDNEPQRAARVKKIASMPIAAISEDKDLREFAAAGGRVIFADNCAPCHGSQGSGAPGYPVLADDDWLWGGSLEAIETTIRYGIRSTHDDTRVSEMPVFGTDYLSKTQIADVTEYVLSLTNKSKDSSAAMRGAEVFAGDCAACHGEKAEGGRDFGAPKLSDGIWLHGDSREAIIAQVTKPKHGVMPTWQGRLDDVAIKEVAVYVHSLGGGE</sequence>
<protein>
    <recommendedName>
        <fullName evidence="19">Cbb3-type cytochrome c oxidase subunit</fullName>
    </recommendedName>
</protein>
<evidence type="ECO:0000256" key="12">
    <source>
        <dbReference type="ARBA" id="ARBA00022781"/>
    </source>
</evidence>
<reference evidence="25" key="1">
    <citation type="submission" date="2016-07" db="EMBL/GenBank/DDBJ databases">
        <authorList>
            <person name="Florea S."/>
            <person name="Webb J.S."/>
            <person name="Jaromczyk J."/>
            <person name="Schardl C.L."/>
        </authorList>
    </citation>
    <scope>NUCLEOTIDE SEQUENCE [LARGE SCALE GENOMIC DNA]</scope>
    <source>
        <strain evidence="25">MV-1</strain>
    </source>
</reference>
<feature type="binding site" description="axial binding residue" evidence="20">
    <location>
        <position position="263"/>
    </location>
    <ligand>
        <name>heme c</name>
        <dbReference type="ChEBI" id="CHEBI:61717"/>
        <label>1</label>
    </ligand>
    <ligandPart>
        <name>Fe</name>
        <dbReference type="ChEBI" id="CHEBI:18248"/>
    </ligandPart>
</feature>
<keyword evidence="15 19" id="KW-0560">Oxidoreductase</keyword>
<dbReference type="GO" id="GO:0020037">
    <property type="term" value="F:heme binding"/>
    <property type="evidence" value="ECO:0007669"/>
    <property type="project" value="InterPro"/>
</dbReference>
<organism evidence="24 25">
    <name type="scientific">Magnetovibrio blakemorei</name>
    <dbReference type="NCBI Taxonomy" id="28181"/>
    <lineage>
        <taxon>Bacteria</taxon>
        <taxon>Pseudomonadati</taxon>
        <taxon>Pseudomonadota</taxon>
        <taxon>Alphaproteobacteria</taxon>
        <taxon>Rhodospirillales</taxon>
        <taxon>Magnetovibrionaceae</taxon>
        <taxon>Magnetovibrio</taxon>
    </lineage>
</organism>
<dbReference type="GO" id="GO:0006119">
    <property type="term" value="P:oxidative phosphorylation"/>
    <property type="evidence" value="ECO:0007669"/>
    <property type="project" value="UniProtKB-UniPathway"/>
</dbReference>
<dbReference type="Gene3D" id="1.10.760.10">
    <property type="entry name" value="Cytochrome c-like domain"/>
    <property type="match status" value="2"/>
</dbReference>
<feature type="binding site" description="covalent" evidence="21">
    <location>
        <position position="221"/>
    </location>
    <ligand>
        <name>heme c</name>
        <dbReference type="ChEBI" id="CHEBI:61717"/>
        <label>2</label>
    </ligand>
</feature>
<feature type="binding site" description="covalent" evidence="21">
    <location>
        <position position="123"/>
    </location>
    <ligand>
        <name>heme c</name>
        <dbReference type="ChEBI" id="CHEBI:61717"/>
        <label>1</label>
    </ligand>
</feature>
<dbReference type="InterPro" id="IPR004678">
    <property type="entry name" value="Cyt_c_oxidase_cbb3_su3"/>
</dbReference>
<dbReference type="GO" id="GO:0005506">
    <property type="term" value="F:iron ion binding"/>
    <property type="evidence" value="ECO:0007669"/>
    <property type="project" value="InterPro"/>
</dbReference>
<feature type="binding site" description="covalent" evidence="21">
    <location>
        <position position="126"/>
    </location>
    <ligand>
        <name>heme c</name>
        <dbReference type="ChEBI" id="CHEBI:61717"/>
        <label>1</label>
    </ligand>
</feature>
<dbReference type="PRINTS" id="PR00605">
    <property type="entry name" value="CYTCHROMECIC"/>
</dbReference>
<dbReference type="PROSITE" id="PS51007">
    <property type="entry name" value="CYTC"/>
    <property type="match status" value="2"/>
</dbReference>
<comment type="subunit">
    <text evidence="19">Component of the cbb3-type cytochrome c oxidase.</text>
</comment>
<dbReference type="RefSeq" id="WP_069957720.1">
    <property type="nucleotide sequence ID" value="NZ_MCGG01000021.1"/>
</dbReference>
<keyword evidence="18 19" id="KW-0472">Membrane</keyword>
<dbReference type="GO" id="GO:0009055">
    <property type="term" value="F:electron transfer activity"/>
    <property type="evidence" value="ECO:0007669"/>
    <property type="project" value="InterPro"/>
</dbReference>
<dbReference type="Pfam" id="PF13442">
    <property type="entry name" value="Cytochrome_CBB3"/>
    <property type="match status" value="1"/>
</dbReference>
<keyword evidence="13 19" id="KW-0249">Electron transport</keyword>
<comment type="function">
    <text evidence="19">C-type cytochrome. Part of the cbb3-type cytochrome c oxidase complex.</text>
</comment>
<evidence type="ECO:0000256" key="8">
    <source>
        <dbReference type="ARBA" id="ARBA00022660"/>
    </source>
</evidence>
<evidence type="ECO:0000256" key="5">
    <source>
        <dbReference type="ARBA" id="ARBA00022475"/>
    </source>
</evidence>
<feature type="binding site" description="axial binding residue" evidence="20">
    <location>
        <position position="174"/>
    </location>
    <ligand>
        <name>heme c</name>
        <dbReference type="ChEBI" id="CHEBI:61717"/>
        <label>2</label>
    </ligand>
    <ligandPart>
        <name>Fe</name>
        <dbReference type="ChEBI" id="CHEBI:18248"/>
    </ligandPart>
</feature>
<evidence type="ECO:0000256" key="9">
    <source>
        <dbReference type="ARBA" id="ARBA00022692"/>
    </source>
</evidence>
<dbReference type="InterPro" id="IPR008168">
    <property type="entry name" value="Cyt_C_IC"/>
</dbReference>
<dbReference type="PANTHER" id="PTHR33751:SF1">
    <property type="entry name" value="CBB3-TYPE CYTOCHROME C OXIDASE SUBUNIT FIXP"/>
    <property type="match status" value="1"/>
</dbReference>
<comment type="similarity">
    <text evidence="3 19">Belongs to the CcoP / FixP family.</text>
</comment>
<dbReference type="InterPro" id="IPR009056">
    <property type="entry name" value="Cyt_c-like_dom"/>
</dbReference>
<keyword evidence="16 19" id="KW-0408">Iron</keyword>
<evidence type="ECO:0000256" key="3">
    <source>
        <dbReference type="ARBA" id="ARBA00006113"/>
    </source>
</evidence>
<evidence type="ECO:0000256" key="13">
    <source>
        <dbReference type="ARBA" id="ARBA00022982"/>
    </source>
</evidence>
<evidence type="ECO:0000259" key="23">
    <source>
        <dbReference type="PROSITE" id="PS51007"/>
    </source>
</evidence>
<evidence type="ECO:0000256" key="18">
    <source>
        <dbReference type="ARBA" id="ARBA00023136"/>
    </source>
</evidence>
<name>A0A1E5Q886_9PROT</name>
<accession>A0A1E5Q886</accession>
<feature type="binding site" description="axial binding residue" evidence="20">
    <location>
        <position position="222"/>
    </location>
    <ligand>
        <name>heme c</name>
        <dbReference type="ChEBI" id="CHEBI:61717"/>
        <label>2</label>
    </ligand>
    <ligandPart>
        <name>Fe</name>
        <dbReference type="ChEBI" id="CHEBI:18248"/>
    </ligandPart>
</feature>
<keyword evidence="14 22" id="KW-1133">Transmembrane helix</keyword>
<keyword evidence="7 19" id="KW-0349">Heme</keyword>
<evidence type="ECO:0000256" key="2">
    <source>
        <dbReference type="ARBA" id="ARBA00004673"/>
    </source>
</evidence>
<evidence type="ECO:0000256" key="7">
    <source>
        <dbReference type="ARBA" id="ARBA00022617"/>
    </source>
</evidence>
<dbReference type="InterPro" id="IPR038414">
    <property type="entry name" value="CcoP_N_sf"/>
</dbReference>
<dbReference type="AlphaFoldDB" id="A0A1E5Q886"/>
<keyword evidence="11" id="KW-0677">Repeat</keyword>
<keyword evidence="8 19" id="KW-0679">Respiratory chain</keyword>